<comment type="caution">
    <text evidence="13">The sequence shown here is derived from an EMBL/GenBank/DDBJ whole genome shotgun (WGS) entry which is preliminary data.</text>
</comment>
<protein>
    <recommendedName>
        <fullName evidence="11">Foldase protein PrsA</fullName>
        <ecNumber evidence="11">5.2.1.8</ecNumber>
    </recommendedName>
</protein>
<keyword evidence="8 11" id="KW-0564">Palmitate</keyword>
<gene>
    <name evidence="13" type="primary">prsA1_2</name>
    <name evidence="11" type="synonym">prsA</name>
    <name evidence="13" type="ORF">B857_02290</name>
</gene>
<dbReference type="InterPro" id="IPR037041">
    <property type="entry name" value="Trigger_fac_C_sf"/>
</dbReference>
<dbReference type="InterPro" id="IPR000297">
    <property type="entry name" value="PPIase_PpiC"/>
</dbReference>
<dbReference type="GO" id="GO:0015031">
    <property type="term" value="P:protein transport"/>
    <property type="evidence" value="ECO:0007669"/>
    <property type="project" value="InterPro"/>
</dbReference>
<dbReference type="Gene3D" id="3.10.50.40">
    <property type="match status" value="1"/>
</dbReference>
<keyword evidence="14" id="KW-1185">Reference proteome</keyword>
<dbReference type="GO" id="GO:0005886">
    <property type="term" value="C:plasma membrane"/>
    <property type="evidence" value="ECO:0007669"/>
    <property type="project" value="UniProtKB-SubCell"/>
</dbReference>
<dbReference type="InterPro" id="IPR046357">
    <property type="entry name" value="PPIase_dom_sf"/>
</dbReference>
<proteinExistence type="inferred from homology"/>
<comment type="function">
    <text evidence="11">Plays a major role in protein secretion by helping the post-translocational extracellular folding of several secreted proteins.</text>
</comment>
<dbReference type="PANTHER" id="PTHR47245:SF1">
    <property type="entry name" value="FOLDASE PROTEIN PRSA"/>
    <property type="match status" value="1"/>
</dbReference>
<keyword evidence="7 11" id="KW-0472">Membrane</keyword>
<evidence type="ECO:0000313" key="14">
    <source>
        <dbReference type="Proteomes" id="UP000004738"/>
    </source>
</evidence>
<dbReference type="AlphaFoldDB" id="K1KQZ1"/>
<organism evidence="13 14">
    <name type="scientific">Solibacillus isronensis B3W22</name>
    <dbReference type="NCBI Taxonomy" id="1224748"/>
    <lineage>
        <taxon>Bacteria</taxon>
        <taxon>Bacillati</taxon>
        <taxon>Bacillota</taxon>
        <taxon>Bacilli</taxon>
        <taxon>Bacillales</taxon>
        <taxon>Caryophanaceae</taxon>
        <taxon>Solibacillus</taxon>
    </lineage>
</organism>
<evidence type="ECO:0000256" key="4">
    <source>
        <dbReference type="ARBA" id="ARBA00022475"/>
    </source>
</evidence>
<dbReference type="InterPro" id="IPR050245">
    <property type="entry name" value="PrsA_foldase"/>
</dbReference>
<dbReference type="PROSITE" id="PS51257">
    <property type="entry name" value="PROKAR_LIPOPROTEIN"/>
    <property type="match status" value="1"/>
</dbReference>
<dbReference type="GO" id="GO:0006457">
    <property type="term" value="P:protein folding"/>
    <property type="evidence" value="ECO:0007669"/>
    <property type="project" value="UniProtKB-UniRule"/>
</dbReference>
<dbReference type="GO" id="GO:0003755">
    <property type="term" value="F:peptidyl-prolyl cis-trans isomerase activity"/>
    <property type="evidence" value="ECO:0007669"/>
    <property type="project" value="UniProtKB-UniRule"/>
</dbReference>
<reference evidence="13 14" key="1">
    <citation type="journal article" date="2012" name="J. Bacteriol.">
        <title>Draft Genome Sequence of Bacillus isronensis Strain B3W22, Isolated from the Upper Atmosphere.</title>
        <authorList>
            <person name="Shivaji S."/>
            <person name="Ara S."/>
            <person name="Singh S.K."/>
            <person name="Bandi S."/>
            <person name="Singh A."/>
            <person name="Pinnaka A.K."/>
        </authorList>
    </citation>
    <scope>NUCLEOTIDE SEQUENCE [LARGE SCALE GENOMIC DNA]</scope>
    <source>
        <strain evidence="13 14">B3W22</strain>
    </source>
</reference>
<dbReference type="Gene3D" id="1.10.3120.10">
    <property type="entry name" value="Trigger factor, C-terminal domain"/>
    <property type="match status" value="1"/>
</dbReference>
<dbReference type="PANTHER" id="PTHR47245">
    <property type="entry name" value="PEPTIDYLPROLYL ISOMERASE"/>
    <property type="match status" value="1"/>
</dbReference>
<evidence type="ECO:0000256" key="10">
    <source>
        <dbReference type="ARBA" id="ARBA00023288"/>
    </source>
</evidence>
<dbReference type="Pfam" id="PF13616">
    <property type="entry name" value="Rotamase_3"/>
    <property type="match status" value="1"/>
</dbReference>
<dbReference type="SUPFAM" id="SSF109998">
    <property type="entry name" value="Triger factor/SurA peptide-binding domain-like"/>
    <property type="match status" value="1"/>
</dbReference>
<evidence type="ECO:0000256" key="9">
    <source>
        <dbReference type="ARBA" id="ARBA00023235"/>
    </source>
</evidence>
<evidence type="ECO:0000256" key="7">
    <source>
        <dbReference type="ARBA" id="ARBA00023136"/>
    </source>
</evidence>
<dbReference type="InterPro" id="IPR027304">
    <property type="entry name" value="Trigger_fact/SurA_dom_sf"/>
</dbReference>
<dbReference type="PATRIC" id="fig|1224748.3.peg.2273"/>
<keyword evidence="5 11" id="KW-0732">Signal</keyword>
<dbReference type="InterPro" id="IPR023059">
    <property type="entry name" value="Foldase_PrsA"/>
</dbReference>
<evidence type="ECO:0000256" key="2">
    <source>
        <dbReference type="ARBA" id="ARBA00004193"/>
    </source>
</evidence>
<dbReference type="PROSITE" id="PS50198">
    <property type="entry name" value="PPIC_PPIASE_2"/>
    <property type="match status" value="1"/>
</dbReference>
<evidence type="ECO:0000313" key="13">
    <source>
        <dbReference type="EMBL" id="EKB44921.1"/>
    </source>
</evidence>
<comment type="subcellular location">
    <subcellularLocation>
        <location evidence="2 11">Cell membrane</location>
        <topology evidence="2 11">Lipid-anchor</topology>
    </subcellularLocation>
</comment>
<dbReference type="PROSITE" id="PS01096">
    <property type="entry name" value="PPIC_PPIASE_1"/>
    <property type="match status" value="1"/>
</dbReference>
<dbReference type="RefSeq" id="WP_008406468.1">
    <property type="nucleotide sequence ID" value="NZ_AMCK01000011.1"/>
</dbReference>
<keyword evidence="4 11" id="KW-1003">Cell membrane</keyword>
<evidence type="ECO:0000256" key="5">
    <source>
        <dbReference type="ARBA" id="ARBA00022729"/>
    </source>
</evidence>
<sequence>MKKTIFALTVAASIGLAACSNPGDEVVVSTSVGDITQEEFYNSMKDIAGDQLLQQVVVEQILNDKYKVTDEEIEEELKGVKEQYGESYEAVLAQSNLTEETLKTNIRFTLLQEKALKDVEVTDEEIEKYYNQASQELNARHILVEDEETAKEIKAKLDAGEDFAKLAKEFSTDPGSGAKGGDLGWFTVGTMVPEFNDAAYALEIDEISEPVQSEHGFHIIQVTEKRDVKDYGKLEDKKEEIRESIAATKADWNTKMAELIKEADVKVKDKDLKDAFSGIKAE</sequence>
<evidence type="ECO:0000256" key="1">
    <source>
        <dbReference type="ARBA" id="ARBA00000971"/>
    </source>
</evidence>
<evidence type="ECO:0000256" key="8">
    <source>
        <dbReference type="ARBA" id="ARBA00023139"/>
    </source>
</evidence>
<dbReference type="InterPro" id="IPR023058">
    <property type="entry name" value="PPIase_PpiC_CS"/>
</dbReference>
<keyword evidence="10 11" id="KW-0449">Lipoprotein</keyword>
<evidence type="ECO:0000256" key="6">
    <source>
        <dbReference type="ARBA" id="ARBA00023110"/>
    </source>
</evidence>
<evidence type="ECO:0000256" key="3">
    <source>
        <dbReference type="ARBA" id="ARBA00006071"/>
    </source>
</evidence>
<dbReference type="HAMAP" id="MF_01145">
    <property type="entry name" value="Foldase_PrsA"/>
    <property type="match status" value="1"/>
</dbReference>
<name>K1KQZ1_9BACL</name>
<evidence type="ECO:0000259" key="12">
    <source>
        <dbReference type="PROSITE" id="PS50198"/>
    </source>
</evidence>
<dbReference type="SUPFAM" id="SSF54534">
    <property type="entry name" value="FKBP-like"/>
    <property type="match status" value="1"/>
</dbReference>
<keyword evidence="6 11" id="KW-0697">Rotamase</keyword>
<dbReference type="Proteomes" id="UP000004738">
    <property type="component" value="Unassembled WGS sequence"/>
</dbReference>
<keyword evidence="9 11" id="KW-0413">Isomerase</keyword>
<comment type="catalytic activity">
    <reaction evidence="1 11">
        <text>[protein]-peptidylproline (omega=180) = [protein]-peptidylproline (omega=0)</text>
        <dbReference type="Rhea" id="RHEA:16237"/>
        <dbReference type="Rhea" id="RHEA-COMP:10747"/>
        <dbReference type="Rhea" id="RHEA-COMP:10748"/>
        <dbReference type="ChEBI" id="CHEBI:83833"/>
        <dbReference type="ChEBI" id="CHEBI:83834"/>
        <dbReference type="EC" id="5.2.1.8"/>
    </reaction>
</comment>
<dbReference type="EC" id="5.2.1.8" evidence="11"/>
<comment type="similarity">
    <text evidence="3 11">Belongs to the PrsA family.</text>
</comment>
<evidence type="ECO:0000256" key="11">
    <source>
        <dbReference type="HAMAP-Rule" id="MF_01145"/>
    </source>
</evidence>
<accession>K1KQZ1</accession>
<feature type="domain" description="PpiC" evidence="12">
    <location>
        <begin position="134"/>
        <end position="224"/>
    </location>
</feature>
<dbReference type="EMBL" id="AMCK01000011">
    <property type="protein sequence ID" value="EKB44921.1"/>
    <property type="molecule type" value="Genomic_DNA"/>
</dbReference>